<dbReference type="HOGENOM" id="CLU_826388_0_0_1"/>
<sequence length="336" mass="37230">MSRNTPRNPNITNPGASMQSTNRDRGNDPRTLAPLGTSYIDKKGKTQYVVEHEAWHALEEVDRASMAMEFQNIVLPRILKARPEVQEAVRRSVKFNFEDLGSDEGMDIDDCAPTLGFLFFPLIVSMPRAWHTGFSQIVKVAVLNTAMWQNPGGMFERGSALEEDSLVPSVILSVKKKLYGRLAYSSSVRSRPLLLPPTQLFSIDVISCAPVAYPVTIWVDNKNTYLNKKHLDLMAEKIKGILRVAVASGCAILILGAFGCGAYKNPTEVVAEQMKLILTSINWKAKGIERVFIAINDHSPNQPVWDGFAEVFDGAAGVLVDHSGRCSLDMMREFTT</sequence>
<dbReference type="STRING" id="5601.A0A0D2EBT6"/>
<accession>A0A0D2EBT6</accession>
<feature type="region of interest" description="Disordered" evidence="1">
    <location>
        <begin position="1"/>
        <end position="37"/>
    </location>
</feature>
<evidence type="ECO:0008006" key="5">
    <source>
        <dbReference type="Google" id="ProtNLM"/>
    </source>
</evidence>
<organism evidence="3 4">
    <name type="scientific">Phialophora macrospora</name>
    <dbReference type="NCBI Taxonomy" id="1851006"/>
    <lineage>
        <taxon>Eukaryota</taxon>
        <taxon>Fungi</taxon>
        <taxon>Dikarya</taxon>
        <taxon>Ascomycota</taxon>
        <taxon>Pezizomycotina</taxon>
        <taxon>Eurotiomycetes</taxon>
        <taxon>Chaetothyriomycetidae</taxon>
        <taxon>Chaetothyriales</taxon>
        <taxon>Herpotrichiellaceae</taxon>
        <taxon>Phialophora</taxon>
    </lineage>
</organism>
<evidence type="ECO:0000256" key="1">
    <source>
        <dbReference type="SAM" id="MobiDB-lite"/>
    </source>
</evidence>
<dbReference type="InterPro" id="IPR043472">
    <property type="entry name" value="Macro_dom-like"/>
</dbReference>
<dbReference type="PANTHER" id="PTHR35596:SF1">
    <property type="entry name" value="MICROBIAL-TYPE PARG CATALYTIC DOMAIN-CONTAINING PROTEIN"/>
    <property type="match status" value="1"/>
</dbReference>
<evidence type="ECO:0000313" key="4">
    <source>
        <dbReference type="Proteomes" id="UP000054266"/>
    </source>
</evidence>
<feature type="transmembrane region" description="Helical" evidence="2">
    <location>
        <begin position="240"/>
        <end position="259"/>
    </location>
</feature>
<dbReference type="Gene3D" id="3.40.220.10">
    <property type="entry name" value="Leucine Aminopeptidase, subunit E, domain 1"/>
    <property type="match status" value="1"/>
</dbReference>
<evidence type="ECO:0000256" key="2">
    <source>
        <dbReference type="SAM" id="Phobius"/>
    </source>
</evidence>
<dbReference type="AlphaFoldDB" id="A0A0D2EBT6"/>
<gene>
    <name evidence="3" type="ORF">PV04_03891</name>
</gene>
<keyword evidence="2" id="KW-0812">Transmembrane</keyword>
<feature type="compositionally biased region" description="Low complexity" evidence="1">
    <location>
        <begin position="1"/>
        <end position="14"/>
    </location>
</feature>
<keyword evidence="2" id="KW-0472">Membrane</keyword>
<name>A0A0D2EBT6_9EURO</name>
<evidence type="ECO:0000313" key="3">
    <source>
        <dbReference type="EMBL" id="KIW71757.1"/>
    </source>
</evidence>
<dbReference type="Proteomes" id="UP000054266">
    <property type="component" value="Unassembled WGS sequence"/>
</dbReference>
<keyword evidence="2" id="KW-1133">Transmembrane helix</keyword>
<proteinExistence type="predicted"/>
<protein>
    <recommendedName>
        <fullName evidence="5">Microbial-type PARG catalytic domain-containing protein</fullName>
    </recommendedName>
</protein>
<reference evidence="3 4" key="1">
    <citation type="submission" date="2015-01" db="EMBL/GenBank/DDBJ databases">
        <title>The Genome Sequence of Capronia semiimmersa CBS27337.</title>
        <authorList>
            <consortium name="The Broad Institute Genomics Platform"/>
            <person name="Cuomo C."/>
            <person name="de Hoog S."/>
            <person name="Gorbushina A."/>
            <person name="Stielow B."/>
            <person name="Teixiera M."/>
            <person name="Abouelleil A."/>
            <person name="Chapman S.B."/>
            <person name="Priest M."/>
            <person name="Young S.K."/>
            <person name="Wortman J."/>
            <person name="Nusbaum C."/>
            <person name="Birren B."/>
        </authorList>
    </citation>
    <scope>NUCLEOTIDE SEQUENCE [LARGE SCALE GENOMIC DNA]</scope>
    <source>
        <strain evidence="3 4">CBS 27337</strain>
    </source>
</reference>
<dbReference type="PANTHER" id="PTHR35596">
    <property type="entry name" value="DUF2263 DOMAIN-CONTAINING PROTEIN"/>
    <property type="match status" value="1"/>
</dbReference>
<keyword evidence="4" id="KW-1185">Reference proteome</keyword>
<dbReference type="SUPFAM" id="SSF52949">
    <property type="entry name" value="Macro domain-like"/>
    <property type="match status" value="1"/>
</dbReference>
<dbReference type="EMBL" id="KN846957">
    <property type="protein sequence ID" value="KIW71757.1"/>
    <property type="molecule type" value="Genomic_DNA"/>
</dbReference>